<keyword evidence="1" id="KW-1133">Transmembrane helix</keyword>
<feature type="transmembrane region" description="Helical" evidence="1">
    <location>
        <begin position="50"/>
        <end position="72"/>
    </location>
</feature>
<comment type="caution">
    <text evidence="2">The sequence shown here is derived from an EMBL/GenBank/DDBJ whole genome shotgun (WGS) entry which is preliminary data.</text>
</comment>
<dbReference type="AlphaFoldDB" id="J9GG12"/>
<sequence length="282" mass="31405">MLFFVVMVVFTATASATFAVVMVMMFFTAAAGVFIMMMVMLFTATAGLRFVVAVSASAGFFAVIMTAAATAVAVLMMVLFAAATATAAATTTATAFMRMTINTQRIKFRFKLSNFKTDHREHLADIRLCQHRKSVFGLGNIDTAVHQRRSGFMDRTKIPGCPKDFFDRRTNNPKSALLIQQNIIDIKRTGFFDLDVKFAFGRFNTVRPVLTLLRRQDELMSTIQNRLGGLGVGSKKLGKCSHGDYPFQRPTQTKIMSASLKKKLFFDSTEFSKRKGKRNATF</sequence>
<accession>J9GG12</accession>
<keyword evidence="1" id="KW-0472">Membrane</keyword>
<dbReference type="EMBL" id="AMCI01001332">
    <property type="protein sequence ID" value="EJX05874.1"/>
    <property type="molecule type" value="Genomic_DNA"/>
</dbReference>
<feature type="transmembrane region" description="Helical" evidence="1">
    <location>
        <begin position="24"/>
        <end position="43"/>
    </location>
</feature>
<feature type="transmembrane region" description="Helical" evidence="1">
    <location>
        <begin position="78"/>
        <end position="101"/>
    </location>
</feature>
<proteinExistence type="predicted"/>
<evidence type="ECO:0000313" key="2">
    <source>
        <dbReference type="EMBL" id="EJX05874.1"/>
    </source>
</evidence>
<keyword evidence="1" id="KW-0812">Transmembrane</keyword>
<evidence type="ECO:0000256" key="1">
    <source>
        <dbReference type="SAM" id="Phobius"/>
    </source>
</evidence>
<name>J9GG12_9ZZZZ</name>
<protein>
    <submittedName>
        <fullName evidence="2">Membrane protein</fullName>
    </submittedName>
</protein>
<organism evidence="2">
    <name type="scientific">gut metagenome</name>
    <dbReference type="NCBI Taxonomy" id="749906"/>
    <lineage>
        <taxon>unclassified sequences</taxon>
        <taxon>metagenomes</taxon>
        <taxon>organismal metagenomes</taxon>
    </lineage>
</organism>
<reference evidence="2" key="1">
    <citation type="journal article" date="2012" name="PLoS ONE">
        <title>Gene sets for utilization of primary and secondary nutrition supplies in the distal gut of endangered iberian lynx.</title>
        <authorList>
            <person name="Alcaide M."/>
            <person name="Messina E."/>
            <person name="Richter M."/>
            <person name="Bargiela R."/>
            <person name="Peplies J."/>
            <person name="Huws S.A."/>
            <person name="Newbold C.J."/>
            <person name="Golyshin P.N."/>
            <person name="Simon M.A."/>
            <person name="Lopez G."/>
            <person name="Yakimov M.M."/>
            <person name="Ferrer M."/>
        </authorList>
    </citation>
    <scope>NUCLEOTIDE SEQUENCE</scope>
</reference>
<gene>
    <name evidence="2" type="ORF">EVA_06019</name>
</gene>